<dbReference type="RefSeq" id="WP_171672557.1">
    <property type="nucleotide sequence ID" value="NZ_BAAAGT010000002.1"/>
</dbReference>
<keyword evidence="5" id="KW-0328">Glycosyltransferase</keyword>
<evidence type="ECO:0000256" key="14">
    <source>
        <dbReference type="SAM" id="MobiDB-lite"/>
    </source>
</evidence>
<dbReference type="GO" id="GO:0071555">
    <property type="term" value="P:cell wall organization"/>
    <property type="evidence" value="ECO:0007669"/>
    <property type="project" value="UniProtKB-KW"/>
</dbReference>
<dbReference type="GO" id="GO:0008955">
    <property type="term" value="F:peptidoglycan glycosyltransferase activity"/>
    <property type="evidence" value="ECO:0007669"/>
    <property type="project" value="UniProtKB-EC"/>
</dbReference>
<dbReference type="InterPro" id="IPR012338">
    <property type="entry name" value="Beta-lactam/transpept-like"/>
</dbReference>
<evidence type="ECO:0000256" key="2">
    <source>
        <dbReference type="ARBA" id="ARBA00007739"/>
    </source>
</evidence>
<evidence type="ECO:0000256" key="12">
    <source>
        <dbReference type="ARBA" id="ARBA00034000"/>
    </source>
</evidence>
<dbReference type="GO" id="GO:0009002">
    <property type="term" value="F:serine-type D-Ala-D-Ala carboxypeptidase activity"/>
    <property type="evidence" value="ECO:0007669"/>
    <property type="project" value="UniProtKB-EC"/>
</dbReference>
<proteinExistence type="inferred from homology"/>
<dbReference type="PROSITE" id="PS51178">
    <property type="entry name" value="PASTA"/>
    <property type="match status" value="1"/>
</dbReference>
<evidence type="ECO:0000313" key="19">
    <source>
        <dbReference type="Proteomes" id="UP000553957"/>
    </source>
</evidence>
<evidence type="ECO:0000256" key="13">
    <source>
        <dbReference type="ARBA" id="ARBA00049902"/>
    </source>
</evidence>
<evidence type="ECO:0000256" key="3">
    <source>
        <dbReference type="ARBA" id="ARBA00022645"/>
    </source>
</evidence>
<evidence type="ECO:0000256" key="10">
    <source>
        <dbReference type="ARBA" id="ARBA00023268"/>
    </source>
</evidence>
<dbReference type="InterPro" id="IPR001460">
    <property type="entry name" value="PCN-bd_Tpept"/>
</dbReference>
<evidence type="ECO:0000256" key="6">
    <source>
        <dbReference type="ARBA" id="ARBA00022679"/>
    </source>
</evidence>
<dbReference type="GO" id="GO:0008658">
    <property type="term" value="F:penicillin binding"/>
    <property type="evidence" value="ECO:0007669"/>
    <property type="project" value="InterPro"/>
</dbReference>
<dbReference type="InterPro" id="IPR050396">
    <property type="entry name" value="Glycosyltr_51/Transpeptidase"/>
</dbReference>
<comment type="similarity">
    <text evidence="2">In the N-terminal section; belongs to the glycosyltransferase 51 family.</text>
</comment>
<evidence type="ECO:0000313" key="17">
    <source>
        <dbReference type="EMBL" id="NOL40197.1"/>
    </source>
</evidence>
<dbReference type="PANTHER" id="PTHR32282">
    <property type="entry name" value="BINDING PROTEIN TRANSPEPTIDASE, PUTATIVE-RELATED"/>
    <property type="match status" value="1"/>
</dbReference>
<dbReference type="SMART" id="SM00740">
    <property type="entry name" value="PASTA"/>
    <property type="match status" value="1"/>
</dbReference>
<organism evidence="17 18">
    <name type="scientific">Kribbella sandramycini</name>
    <dbReference type="NCBI Taxonomy" id="60450"/>
    <lineage>
        <taxon>Bacteria</taxon>
        <taxon>Bacillati</taxon>
        <taxon>Actinomycetota</taxon>
        <taxon>Actinomycetes</taxon>
        <taxon>Propionibacteriales</taxon>
        <taxon>Kribbellaceae</taxon>
        <taxon>Kribbella</taxon>
    </lineage>
</organism>
<keyword evidence="6" id="KW-0808">Transferase</keyword>
<accession>A0A7Y4KYB4</accession>
<evidence type="ECO:0000256" key="4">
    <source>
        <dbReference type="ARBA" id="ARBA00022670"/>
    </source>
</evidence>
<keyword evidence="18" id="KW-1185">Reference proteome</keyword>
<evidence type="ECO:0000259" key="15">
    <source>
        <dbReference type="PROSITE" id="PS51178"/>
    </source>
</evidence>
<keyword evidence="4" id="KW-0645">Protease</keyword>
<evidence type="ECO:0000256" key="11">
    <source>
        <dbReference type="ARBA" id="ARBA00023316"/>
    </source>
</evidence>
<comment type="catalytic activity">
    <reaction evidence="12">
        <text>Preferential cleavage: (Ac)2-L-Lys-D-Ala-|-D-Ala. Also transpeptidation of peptidyl-alanyl moieties that are N-acyl substituents of D-alanine.</text>
        <dbReference type="EC" id="3.4.16.4"/>
    </reaction>
</comment>
<feature type="domain" description="PASTA" evidence="15">
    <location>
        <begin position="683"/>
        <end position="749"/>
    </location>
</feature>
<dbReference type="Gene3D" id="3.30.10.20">
    <property type="match status" value="1"/>
</dbReference>
<dbReference type="Proteomes" id="UP000534306">
    <property type="component" value="Unassembled WGS sequence"/>
</dbReference>
<dbReference type="Gene3D" id="3.40.710.10">
    <property type="entry name" value="DD-peptidase/beta-lactamase superfamily"/>
    <property type="match status" value="1"/>
</dbReference>
<dbReference type="AlphaFoldDB" id="A0A7Y4KYB4"/>
<reference evidence="16 19" key="2">
    <citation type="submission" date="2020-08" db="EMBL/GenBank/DDBJ databases">
        <title>Sequencing the genomes of 1000 actinobacteria strains.</title>
        <authorList>
            <person name="Klenk H.-P."/>
        </authorList>
    </citation>
    <scope>NUCLEOTIDE SEQUENCE [LARGE SCALE GENOMIC DNA]</scope>
    <source>
        <strain evidence="16 19">DSM 15626</strain>
    </source>
</reference>
<dbReference type="GO" id="GO:0008360">
    <property type="term" value="P:regulation of cell shape"/>
    <property type="evidence" value="ECO:0007669"/>
    <property type="project" value="UniProtKB-KW"/>
</dbReference>
<feature type="region of interest" description="Disordered" evidence="14">
    <location>
        <begin position="722"/>
        <end position="742"/>
    </location>
</feature>
<dbReference type="GO" id="GO:0006508">
    <property type="term" value="P:proteolysis"/>
    <property type="evidence" value="ECO:0007669"/>
    <property type="project" value="UniProtKB-KW"/>
</dbReference>
<evidence type="ECO:0000313" key="18">
    <source>
        <dbReference type="Proteomes" id="UP000534306"/>
    </source>
</evidence>
<dbReference type="InterPro" id="IPR036950">
    <property type="entry name" value="PBP_transglycosylase"/>
</dbReference>
<name>A0A7Y4KYB4_9ACTN</name>
<dbReference type="Gene3D" id="1.10.3810.10">
    <property type="entry name" value="Biosynthetic peptidoglycan transglycosylase-like"/>
    <property type="match status" value="1"/>
</dbReference>
<keyword evidence="9" id="KW-0573">Peptidoglycan synthesis</keyword>
<dbReference type="InterPro" id="IPR005543">
    <property type="entry name" value="PASTA_dom"/>
</dbReference>
<evidence type="ECO:0000256" key="8">
    <source>
        <dbReference type="ARBA" id="ARBA00022960"/>
    </source>
</evidence>
<keyword evidence="3 16" id="KW-0121">Carboxypeptidase</keyword>
<gene>
    <name evidence="16" type="ORF">HNR71_005616</name>
    <name evidence="17" type="ORF">HPO96_08070</name>
</gene>
<comment type="caution">
    <text evidence="17">The sequence shown here is derived from an EMBL/GenBank/DDBJ whole genome shotgun (WGS) entry which is preliminary data.</text>
</comment>
<dbReference type="Pfam" id="PF03793">
    <property type="entry name" value="PASTA"/>
    <property type="match status" value="1"/>
</dbReference>
<keyword evidence="7" id="KW-0378">Hydrolase</keyword>
<evidence type="ECO:0000313" key="16">
    <source>
        <dbReference type="EMBL" id="MBB6569979.1"/>
    </source>
</evidence>
<dbReference type="CDD" id="cd06577">
    <property type="entry name" value="PASTA_pknB"/>
    <property type="match status" value="1"/>
</dbReference>
<evidence type="ECO:0000256" key="5">
    <source>
        <dbReference type="ARBA" id="ARBA00022676"/>
    </source>
</evidence>
<dbReference type="Proteomes" id="UP000553957">
    <property type="component" value="Unassembled WGS sequence"/>
</dbReference>
<dbReference type="InterPro" id="IPR023346">
    <property type="entry name" value="Lysozyme-like_dom_sf"/>
</dbReference>
<dbReference type="EMBL" id="JABJRC010000002">
    <property type="protein sequence ID" value="NOL40197.1"/>
    <property type="molecule type" value="Genomic_DNA"/>
</dbReference>
<dbReference type="SUPFAM" id="SSF56601">
    <property type="entry name" value="beta-lactamase/transpeptidase-like"/>
    <property type="match status" value="1"/>
</dbReference>
<comment type="similarity">
    <text evidence="1">In the C-terminal section; belongs to the transpeptidase family.</text>
</comment>
<dbReference type="Pfam" id="PF00912">
    <property type="entry name" value="Transgly"/>
    <property type="match status" value="1"/>
</dbReference>
<dbReference type="GO" id="GO:0030288">
    <property type="term" value="C:outer membrane-bounded periplasmic space"/>
    <property type="evidence" value="ECO:0007669"/>
    <property type="project" value="TreeGrafter"/>
</dbReference>
<evidence type="ECO:0000256" key="1">
    <source>
        <dbReference type="ARBA" id="ARBA00007090"/>
    </source>
</evidence>
<comment type="catalytic activity">
    <reaction evidence="13">
        <text>[GlcNAc-(1-&gt;4)-Mur2Ac(oyl-L-Ala-gamma-D-Glu-L-Lys-D-Ala-D-Ala)](n)-di-trans,octa-cis-undecaprenyl diphosphate + beta-D-GlcNAc-(1-&gt;4)-Mur2Ac(oyl-L-Ala-gamma-D-Glu-L-Lys-D-Ala-D-Ala)-di-trans,octa-cis-undecaprenyl diphosphate = [GlcNAc-(1-&gt;4)-Mur2Ac(oyl-L-Ala-gamma-D-Glu-L-Lys-D-Ala-D-Ala)](n+1)-di-trans,octa-cis-undecaprenyl diphosphate + di-trans,octa-cis-undecaprenyl diphosphate + H(+)</text>
        <dbReference type="Rhea" id="RHEA:23708"/>
        <dbReference type="Rhea" id="RHEA-COMP:9602"/>
        <dbReference type="Rhea" id="RHEA-COMP:9603"/>
        <dbReference type="ChEBI" id="CHEBI:15378"/>
        <dbReference type="ChEBI" id="CHEBI:58405"/>
        <dbReference type="ChEBI" id="CHEBI:60033"/>
        <dbReference type="ChEBI" id="CHEBI:78435"/>
        <dbReference type="EC" id="2.4.99.28"/>
    </reaction>
</comment>
<keyword evidence="11" id="KW-0961">Cell wall biogenesis/degradation</keyword>
<dbReference type="Pfam" id="PF00905">
    <property type="entry name" value="Transpeptidase"/>
    <property type="match status" value="1"/>
</dbReference>
<dbReference type="InterPro" id="IPR001264">
    <property type="entry name" value="Glyco_trans_51"/>
</dbReference>
<keyword evidence="10" id="KW-0511">Multifunctional enzyme</keyword>
<dbReference type="SUPFAM" id="SSF53955">
    <property type="entry name" value="Lysozyme-like"/>
    <property type="match status" value="1"/>
</dbReference>
<evidence type="ECO:0000256" key="7">
    <source>
        <dbReference type="ARBA" id="ARBA00022801"/>
    </source>
</evidence>
<reference evidence="17 18" key="1">
    <citation type="submission" date="2020-05" db="EMBL/GenBank/DDBJ databases">
        <title>Genome sequence of Kribbella sandramycini ATCC 39419.</title>
        <authorList>
            <person name="Maclea K.S."/>
            <person name="Fair J.L."/>
        </authorList>
    </citation>
    <scope>NUCLEOTIDE SEQUENCE [LARGE SCALE GENOMIC DNA]</scope>
    <source>
        <strain evidence="17 18">ATCC 39419</strain>
    </source>
</reference>
<sequence length="754" mass="80949">MGASDKARSLITFVGVSVLSGALAAGLAIPLAGFAGLGTEQLAKTIDSLPRELVIEPVAVRSRMLAGDGSVIATLFEQNRVPVSLKRVAPIMKTAIIAIEDSRFYEHGALDPKGTVRAMVRNQSEGSVQQGGSSITQQYVKLSLIEKARTEAERQKATEVSYERKLTELRYAIALESELDKNTILERYLNLVNFGDGAYGVQVAAQHYFGTTAEKLNLPQAALLAGLVKNPTGYDPTNNLQRAKARRDLVLRRMLELKVISVHQANLALKTPVIDLKKVDPVPNGCASSRYPFYCDYVVSQLLANPALGRTVKERDHRLKTGGLTIRTGLDPRMQAAAQASIDQHARRTDTATAAVTIVQPGTGIVKAMVQSRPYGNGRHHTNYNYNVEKSYAGGYGGFQNGSTMKAFTVAAAIEKGIPLDYRINSPEQINLSNKKFRTCSGFTRDPKYTPRNSTRSGNLTMVEATRYSTNTYFLQLSQRVGLCSISGVAQRLGMYNAQTLEPLDEVISMTLGVGYVTPLQMANAYATFAARGVYCRPLIVLSVRDKANKPIATPRSQCKRALAPGVADGVNRVLSAVMDPGGTGGRLRFGNWDLAGKTGTIQDNKAVWFAGYAPNLAAAAVVADANLPYTNLMYGHTLDGRDISDPTGSGTAGPIWKTAIQGALRGLPLRRFTAPSTKILNGNRKPLPDVTGLDRTAATTLLRKAGFEVTIANQLVSSPVPTGKVAHTDPRPTAGATPGTLITIHLSKGPGAP</sequence>
<dbReference type="EMBL" id="JACHKF010000001">
    <property type="protein sequence ID" value="MBB6569979.1"/>
    <property type="molecule type" value="Genomic_DNA"/>
</dbReference>
<dbReference type="GO" id="GO:0009252">
    <property type="term" value="P:peptidoglycan biosynthetic process"/>
    <property type="evidence" value="ECO:0007669"/>
    <property type="project" value="UniProtKB-KW"/>
</dbReference>
<dbReference type="FunFam" id="1.10.3810.10:FF:000001">
    <property type="entry name" value="Penicillin-binding protein 1A"/>
    <property type="match status" value="1"/>
</dbReference>
<protein>
    <submittedName>
        <fullName evidence="16">Membrane peptidoglycan carboxypeptidase</fullName>
    </submittedName>
    <submittedName>
        <fullName evidence="17">Penicillin-binding protein</fullName>
    </submittedName>
</protein>
<keyword evidence="8" id="KW-0133">Cell shape</keyword>
<dbReference type="PANTHER" id="PTHR32282:SF33">
    <property type="entry name" value="PEPTIDOGLYCAN GLYCOSYLTRANSFERASE"/>
    <property type="match status" value="1"/>
</dbReference>
<evidence type="ECO:0000256" key="9">
    <source>
        <dbReference type="ARBA" id="ARBA00022984"/>
    </source>
</evidence>